<gene>
    <name evidence="9" type="ORF">BT93_L3892</name>
</gene>
<evidence type="ECO:0000256" key="8">
    <source>
        <dbReference type="SAM" id="MobiDB-lite"/>
    </source>
</evidence>
<dbReference type="EC" id="2.3.2.27" evidence="6"/>
<dbReference type="GO" id="GO:0008270">
    <property type="term" value="F:zinc ion binding"/>
    <property type="evidence" value="ECO:0007669"/>
    <property type="project" value="UniProtKB-KW"/>
</dbReference>
<comment type="catalytic activity">
    <reaction evidence="6">
        <text>S-ubiquitinyl-[E2 ubiquitin-conjugating enzyme]-L-cysteine + [acceptor protein]-L-lysine = [E2 ubiquitin-conjugating enzyme]-L-cysteine + N(6)-ubiquitinyl-[acceptor protein]-L-lysine.</text>
        <dbReference type="EC" id="2.3.2.27"/>
    </reaction>
</comment>
<keyword evidence="3 6" id="KW-0863">Zinc-finger</keyword>
<evidence type="ECO:0000313" key="10">
    <source>
        <dbReference type="Proteomes" id="UP000806378"/>
    </source>
</evidence>
<feature type="region of interest" description="Disordered" evidence="8">
    <location>
        <begin position="79"/>
        <end position="101"/>
    </location>
</feature>
<evidence type="ECO:0000313" key="9">
    <source>
        <dbReference type="EMBL" id="KAF7846709.1"/>
    </source>
</evidence>
<protein>
    <recommendedName>
        <fullName evidence="6">E3 ubiquitin protein ligase</fullName>
        <ecNumber evidence="6">2.3.2.27</ecNumber>
    </recommendedName>
</protein>
<keyword evidence="6" id="KW-0833">Ubl conjugation pathway</keyword>
<dbReference type="EMBL" id="MU092075">
    <property type="protein sequence ID" value="KAF7846709.1"/>
    <property type="molecule type" value="Genomic_DNA"/>
</dbReference>
<dbReference type="AlphaFoldDB" id="A0A8T0CKZ2"/>
<evidence type="ECO:0000256" key="5">
    <source>
        <dbReference type="ARBA" id="ARBA00023242"/>
    </source>
</evidence>
<dbReference type="Gramene" id="rna-gnl|WGS:JABURB|Cocit.L3892.1">
    <property type="protein sequence ID" value="cds-KAF7846709.1"/>
    <property type="gene ID" value="gene-BT93_L3892"/>
</dbReference>
<reference evidence="9" key="1">
    <citation type="submission" date="2020-05" db="EMBL/GenBank/DDBJ databases">
        <title>WGS assembly of Corymbia citriodora subspecies variegata.</title>
        <authorList>
            <person name="Barry K."/>
            <person name="Hundley H."/>
            <person name="Shu S."/>
            <person name="Jenkins J."/>
            <person name="Grimwood J."/>
            <person name="Baten A."/>
        </authorList>
    </citation>
    <scope>NUCLEOTIDE SEQUENCE</scope>
    <source>
        <strain evidence="9">CV2-018</strain>
    </source>
</reference>
<evidence type="ECO:0000256" key="3">
    <source>
        <dbReference type="ARBA" id="ARBA00022771"/>
    </source>
</evidence>
<comment type="caution">
    <text evidence="9">The sequence shown here is derived from an EMBL/GenBank/DDBJ whole genome shotgun (WGS) entry which is preliminary data.</text>
</comment>
<evidence type="ECO:0000256" key="4">
    <source>
        <dbReference type="ARBA" id="ARBA00022833"/>
    </source>
</evidence>
<evidence type="ECO:0000256" key="1">
    <source>
        <dbReference type="ARBA" id="ARBA00004123"/>
    </source>
</evidence>
<evidence type="ECO:0000256" key="6">
    <source>
        <dbReference type="RuleBase" id="RU365038"/>
    </source>
</evidence>
<dbReference type="PANTHER" id="PTHR23163">
    <property type="entry name" value="RING FINGER PROTEIN-RELATED"/>
    <property type="match status" value="1"/>
</dbReference>
<keyword evidence="6" id="KW-0808">Transferase</keyword>
<dbReference type="PANTHER" id="PTHR23163:SF0">
    <property type="entry name" value="E3 UBIQUITIN-PROTEIN LIGASE BRE1"/>
    <property type="match status" value="1"/>
</dbReference>
<organism evidence="9 10">
    <name type="scientific">Corymbia citriodora subsp. variegata</name>
    <dbReference type="NCBI Taxonomy" id="360336"/>
    <lineage>
        <taxon>Eukaryota</taxon>
        <taxon>Viridiplantae</taxon>
        <taxon>Streptophyta</taxon>
        <taxon>Embryophyta</taxon>
        <taxon>Tracheophyta</taxon>
        <taxon>Spermatophyta</taxon>
        <taxon>Magnoliopsida</taxon>
        <taxon>eudicotyledons</taxon>
        <taxon>Gunneridae</taxon>
        <taxon>Pentapetalae</taxon>
        <taxon>rosids</taxon>
        <taxon>malvids</taxon>
        <taxon>Myrtales</taxon>
        <taxon>Myrtaceae</taxon>
        <taxon>Myrtoideae</taxon>
        <taxon>Eucalypteae</taxon>
        <taxon>Corymbia</taxon>
    </lineage>
</organism>
<accession>A0A8T0CKZ2</accession>
<evidence type="ECO:0000256" key="7">
    <source>
        <dbReference type="SAM" id="Coils"/>
    </source>
</evidence>
<dbReference type="GO" id="GO:0006325">
    <property type="term" value="P:chromatin organization"/>
    <property type="evidence" value="ECO:0007669"/>
    <property type="project" value="UniProtKB-KW"/>
</dbReference>
<keyword evidence="2 6" id="KW-0479">Metal-binding</keyword>
<comment type="similarity">
    <text evidence="6">Belongs to the BRE1 family.</text>
</comment>
<dbReference type="OrthoDB" id="10266039at2759"/>
<dbReference type="Proteomes" id="UP000806378">
    <property type="component" value="Unassembled WGS sequence"/>
</dbReference>
<name>A0A8T0CKZ2_CORYI</name>
<comment type="pathway">
    <text evidence="6">Protein modification; protein ubiquitination.</text>
</comment>
<dbReference type="GO" id="GO:0016567">
    <property type="term" value="P:protein ubiquitination"/>
    <property type="evidence" value="ECO:0007669"/>
    <property type="project" value="UniProtKB-UniRule"/>
</dbReference>
<keyword evidence="5 6" id="KW-0539">Nucleus</keyword>
<sequence length="101" mass="11207">MGSPEPYFKRDIAVLQFQNQKLVQKLESQRVEQVALENKLSQLTEKQVGHDSRLEVVRSSWEELLSNLESCSVGVGEAGGAIDRNVESPSDSKGSDDFDVL</sequence>
<keyword evidence="10" id="KW-1185">Reference proteome</keyword>
<proteinExistence type="inferred from homology"/>
<dbReference type="InterPro" id="IPR013956">
    <property type="entry name" value="E3_ubiquit_lig_Bre1"/>
</dbReference>
<evidence type="ECO:0000256" key="2">
    <source>
        <dbReference type="ARBA" id="ARBA00022723"/>
    </source>
</evidence>
<dbReference type="GO" id="GO:0005634">
    <property type="term" value="C:nucleus"/>
    <property type="evidence" value="ECO:0007669"/>
    <property type="project" value="UniProtKB-SubCell"/>
</dbReference>
<dbReference type="GO" id="GO:0033503">
    <property type="term" value="C:HULC complex"/>
    <property type="evidence" value="ECO:0007669"/>
    <property type="project" value="TreeGrafter"/>
</dbReference>
<comment type="subcellular location">
    <subcellularLocation>
        <location evidence="1 6">Nucleus</location>
    </subcellularLocation>
</comment>
<feature type="coiled-coil region" evidence="7">
    <location>
        <begin position="19"/>
        <end position="46"/>
    </location>
</feature>
<keyword evidence="6" id="KW-0156">Chromatin regulator</keyword>
<dbReference type="GO" id="GO:0061630">
    <property type="term" value="F:ubiquitin protein ligase activity"/>
    <property type="evidence" value="ECO:0007669"/>
    <property type="project" value="UniProtKB-EC"/>
</dbReference>
<keyword evidence="6 7" id="KW-0175">Coiled coil</keyword>
<keyword evidence="4 6" id="KW-0862">Zinc</keyword>